<feature type="region of interest" description="Disordered" evidence="9">
    <location>
        <begin position="235"/>
        <end position="305"/>
    </location>
</feature>
<evidence type="ECO:0000256" key="8">
    <source>
        <dbReference type="ARBA" id="ARBA00023201"/>
    </source>
</evidence>
<proteinExistence type="predicted"/>
<reference evidence="12 13" key="1">
    <citation type="journal article" date="2004" name="Science">
        <title>The genome of the diatom Thalassiosira pseudonana: ecology, evolution, and metabolism.</title>
        <authorList>
            <person name="Armbrust E.V."/>
            <person name="Berges J.A."/>
            <person name="Bowler C."/>
            <person name="Green B.R."/>
            <person name="Martinez D."/>
            <person name="Putnam N.H."/>
            <person name="Zhou S."/>
            <person name="Allen A.E."/>
            <person name="Apt K.E."/>
            <person name="Bechner M."/>
            <person name="Brzezinski M.A."/>
            <person name="Chaal B.K."/>
            <person name="Chiovitti A."/>
            <person name="Davis A.K."/>
            <person name="Demarest M.S."/>
            <person name="Detter J.C."/>
            <person name="Glavina T."/>
            <person name="Goodstein D."/>
            <person name="Hadi M.Z."/>
            <person name="Hellsten U."/>
            <person name="Hildebrand M."/>
            <person name="Jenkins B.D."/>
            <person name="Jurka J."/>
            <person name="Kapitonov V.V."/>
            <person name="Kroger N."/>
            <person name="Lau W.W."/>
            <person name="Lane T.W."/>
            <person name="Larimer F.W."/>
            <person name="Lippmeier J.C."/>
            <person name="Lucas S."/>
            <person name="Medina M."/>
            <person name="Montsant A."/>
            <person name="Obornik M."/>
            <person name="Parker M.S."/>
            <person name="Palenik B."/>
            <person name="Pazour G.J."/>
            <person name="Richardson P.M."/>
            <person name="Rynearson T.A."/>
            <person name="Saito M.A."/>
            <person name="Schwartz D.C."/>
            <person name="Thamatrakoln K."/>
            <person name="Valentin K."/>
            <person name="Vardi A."/>
            <person name="Wilkerson F.P."/>
            <person name="Rokhsar D.S."/>
        </authorList>
    </citation>
    <scope>NUCLEOTIDE SEQUENCE [LARGE SCALE GENOMIC DNA]</scope>
    <source>
        <strain evidence="12 13">CCMP1335</strain>
    </source>
</reference>
<feature type="compositionally biased region" description="Low complexity" evidence="9">
    <location>
        <begin position="250"/>
        <end position="261"/>
    </location>
</feature>
<dbReference type="eggNOG" id="KOG1965">
    <property type="taxonomic scope" value="Eukaryota"/>
</dbReference>
<dbReference type="HOGENOM" id="CLU_265237_0_0_1"/>
<keyword evidence="7 10" id="KW-0472">Membrane</keyword>
<accession>B8C501</accession>
<dbReference type="GO" id="GO:0005886">
    <property type="term" value="C:plasma membrane"/>
    <property type="evidence" value="ECO:0000318"/>
    <property type="project" value="GO_Central"/>
</dbReference>
<evidence type="ECO:0000256" key="9">
    <source>
        <dbReference type="SAM" id="MobiDB-lite"/>
    </source>
</evidence>
<reference evidence="12 13" key="2">
    <citation type="journal article" date="2008" name="Nature">
        <title>The Phaeodactylum genome reveals the evolutionary history of diatom genomes.</title>
        <authorList>
            <person name="Bowler C."/>
            <person name="Allen A.E."/>
            <person name="Badger J.H."/>
            <person name="Grimwood J."/>
            <person name="Jabbari K."/>
            <person name="Kuo A."/>
            <person name="Maheswari U."/>
            <person name="Martens C."/>
            <person name="Maumus F."/>
            <person name="Otillar R.P."/>
            <person name="Rayko E."/>
            <person name="Salamov A."/>
            <person name="Vandepoele K."/>
            <person name="Beszteri B."/>
            <person name="Gruber A."/>
            <person name="Heijde M."/>
            <person name="Katinka M."/>
            <person name="Mock T."/>
            <person name="Valentin K."/>
            <person name="Verret F."/>
            <person name="Berges J.A."/>
            <person name="Brownlee C."/>
            <person name="Cadoret J.P."/>
            <person name="Chiovitti A."/>
            <person name="Choi C.J."/>
            <person name="Coesel S."/>
            <person name="De Martino A."/>
            <person name="Detter J.C."/>
            <person name="Durkin C."/>
            <person name="Falciatore A."/>
            <person name="Fournet J."/>
            <person name="Haruta M."/>
            <person name="Huysman M.J."/>
            <person name="Jenkins B.D."/>
            <person name="Jiroutova K."/>
            <person name="Jorgensen R.E."/>
            <person name="Joubert Y."/>
            <person name="Kaplan A."/>
            <person name="Kroger N."/>
            <person name="Kroth P.G."/>
            <person name="La Roche J."/>
            <person name="Lindquist E."/>
            <person name="Lommer M."/>
            <person name="Martin-Jezequel V."/>
            <person name="Lopez P.J."/>
            <person name="Lucas S."/>
            <person name="Mangogna M."/>
            <person name="McGinnis K."/>
            <person name="Medlin L.K."/>
            <person name="Montsant A."/>
            <person name="Oudot-Le Secq M.P."/>
            <person name="Napoli C."/>
            <person name="Obornik M."/>
            <person name="Parker M.S."/>
            <person name="Petit J.L."/>
            <person name="Porcel B.M."/>
            <person name="Poulsen N."/>
            <person name="Robison M."/>
            <person name="Rychlewski L."/>
            <person name="Rynearson T.A."/>
            <person name="Schmutz J."/>
            <person name="Shapiro H."/>
            <person name="Siaut M."/>
            <person name="Stanley M."/>
            <person name="Sussman M.R."/>
            <person name="Taylor A.R."/>
            <person name="Vardi A."/>
            <person name="von Dassow P."/>
            <person name="Vyverman W."/>
            <person name="Willis A."/>
            <person name="Wyrwicz L.S."/>
            <person name="Rokhsar D.S."/>
            <person name="Weissenbach J."/>
            <person name="Armbrust E.V."/>
            <person name="Green B.R."/>
            <person name="Van de Peer Y."/>
            <person name="Grigoriev I.V."/>
        </authorList>
    </citation>
    <scope>NUCLEOTIDE SEQUENCE [LARGE SCALE GENOMIC DNA]</scope>
    <source>
        <strain evidence="12 13">CCMP1335</strain>
    </source>
</reference>
<feature type="region of interest" description="Disordered" evidence="9">
    <location>
        <begin position="139"/>
        <end position="181"/>
    </location>
</feature>
<evidence type="ECO:0000259" key="11">
    <source>
        <dbReference type="Pfam" id="PF00999"/>
    </source>
</evidence>
<feature type="region of interest" description="Disordered" evidence="9">
    <location>
        <begin position="1216"/>
        <end position="1257"/>
    </location>
</feature>
<evidence type="ECO:0000256" key="4">
    <source>
        <dbReference type="ARBA" id="ARBA00022989"/>
    </source>
</evidence>
<dbReference type="Gene3D" id="6.10.140.1330">
    <property type="match status" value="1"/>
</dbReference>
<dbReference type="PRINTS" id="PR01084">
    <property type="entry name" value="NAHEXCHNGR"/>
</dbReference>
<feature type="transmembrane region" description="Helical" evidence="10">
    <location>
        <begin position="720"/>
        <end position="737"/>
    </location>
</feature>
<keyword evidence="2" id="KW-0813">Transport</keyword>
<comment type="subcellular location">
    <subcellularLocation>
        <location evidence="1">Membrane</location>
        <topology evidence="1">Multi-pass membrane protein</topology>
    </subcellularLocation>
</comment>
<dbReference type="STRING" id="35128.B8C501"/>
<dbReference type="InterPro" id="IPR004709">
    <property type="entry name" value="NaH_exchanger"/>
</dbReference>
<dbReference type="OMA" id="MVEVIMF"/>
<dbReference type="InterPro" id="IPR018422">
    <property type="entry name" value="Cation/H_exchanger_CPA1"/>
</dbReference>
<dbReference type="PANTHER" id="PTHR10110">
    <property type="entry name" value="SODIUM/HYDROGEN EXCHANGER"/>
    <property type="match status" value="1"/>
</dbReference>
<dbReference type="GeneID" id="7451113"/>
<dbReference type="GO" id="GO:0071805">
    <property type="term" value="P:potassium ion transmembrane transport"/>
    <property type="evidence" value="ECO:0000318"/>
    <property type="project" value="GO_Central"/>
</dbReference>
<organism evidence="12 13">
    <name type="scientific">Thalassiosira pseudonana</name>
    <name type="common">Marine diatom</name>
    <name type="synonym">Cyclotella nana</name>
    <dbReference type="NCBI Taxonomy" id="35128"/>
    <lineage>
        <taxon>Eukaryota</taxon>
        <taxon>Sar</taxon>
        <taxon>Stramenopiles</taxon>
        <taxon>Ochrophyta</taxon>
        <taxon>Bacillariophyta</taxon>
        <taxon>Coscinodiscophyceae</taxon>
        <taxon>Thalassiosirophycidae</taxon>
        <taxon>Thalassiosirales</taxon>
        <taxon>Thalassiosiraceae</taxon>
        <taxon>Thalassiosira</taxon>
    </lineage>
</organism>
<feature type="transmembrane region" description="Helical" evidence="10">
    <location>
        <begin position="913"/>
        <end position="941"/>
    </location>
</feature>
<keyword evidence="5" id="KW-0915">Sodium</keyword>
<feature type="region of interest" description="Disordered" evidence="9">
    <location>
        <begin position="445"/>
        <end position="465"/>
    </location>
</feature>
<evidence type="ECO:0000313" key="13">
    <source>
        <dbReference type="Proteomes" id="UP000001449"/>
    </source>
</evidence>
<dbReference type="KEGG" id="tps:THAPSDRAFT_5904"/>
<feature type="transmembrane region" description="Helical" evidence="10">
    <location>
        <begin position="805"/>
        <end position="824"/>
    </location>
</feature>
<evidence type="ECO:0000256" key="1">
    <source>
        <dbReference type="ARBA" id="ARBA00004141"/>
    </source>
</evidence>
<dbReference type="GO" id="GO:0015385">
    <property type="term" value="F:sodium:proton antiporter activity"/>
    <property type="evidence" value="ECO:0000318"/>
    <property type="project" value="GO_Central"/>
</dbReference>
<keyword evidence="3 10" id="KW-0812">Transmembrane</keyword>
<evidence type="ECO:0000256" key="7">
    <source>
        <dbReference type="ARBA" id="ARBA00023136"/>
    </source>
</evidence>
<dbReference type="PaxDb" id="35128-Thaps5904"/>
<dbReference type="AlphaFoldDB" id="B8C501"/>
<feature type="transmembrane region" description="Helical" evidence="10">
    <location>
        <begin position="948"/>
        <end position="965"/>
    </location>
</feature>
<evidence type="ECO:0000256" key="5">
    <source>
        <dbReference type="ARBA" id="ARBA00023053"/>
    </source>
</evidence>
<evidence type="ECO:0000256" key="10">
    <source>
        <dbReference type="SAM" id="Phobius"/>
    </source>
</evidence>
<feature type="region of interest" description="Disordered" evidence="9">
    <location>
        <begin position="1"/>
        <end position="46"/>
    </location>
</feature>
<dbReference type="InterPro" id="IPR006153">
    <property type="entry name" value="Cation/H_exchanger_TM"/>
</dbReference>
<name>B8C501_THAPS</name>
<feature type="domain" description="Cation/H+ exchanger transmembrane" evidence="11">
    <location>
        <begin position="728"/>
        <end position="996"/>
    </location>
</feature>
<evidence type="ECO:0000256" key="2">
    <source>
        <dbReference type="ARBA" id="ARBA00022448"/>
    </source>
</evidence>
<dbReference type="PANTHER" id="PTHR10110:SF187">
    <property type="entry name" value="SODIUM_HYDROGEN EXCHANGER"/>
    <property type="match status" value="1"/>
</dbReference>
<feature type="domain" description="Cation/H+ exchanger transmembrane" evidence="11">
    <location>
        <begin position="1048"/>
        <end position="1193"/>
    </location>
</feature>
<keyword evidence="4 10" id="KW-1133">Transmembrane helix</keyword>
<feature type="transmembrane region" description="Helical" evidence="10">
    <location>
        <begin position="844"/>
        <end position="862"/>
    </location>
</feature>
<feature type="transmembrane region" description="Helical" evidence="10">
    <location>
        <begin position="1046"/>
        <end position="1068"/>
    </location>
</feature>
<feature type="compositionally biased region" description="Polar residues" evidence="9">
    <location>
        <begin position="32"/>
        <end position="45"/>
    </location>
</feature>
<feature type="compositionally biased region" description="Basic residues" evidence="9">
    <location>
        <begin position="283"/>
        <end position="292"/>
    </location>
</feature>
<feature type="transmembrane region" description="Helical" evidence="10">
    <location>
        <begin position="1080"/>
        <end position="1104"/>
    </location>
</feature>
<keyword evidence="6" id="KW-0406">Ion transport</keyword>
<evidence type="ECO:0000256" key="6">
    <source>
        <dbReference type="ARBA" id="ARBA00023065"/>
    </source>
</evidence>
<feature type="compositionally biased region" description="Gly residues" evidence="9">
    <location>
        <begin position="445"/>
        <end position="462"/>
    </location>
</feature>
<feature type="compositionally biased region" description="Acidic residues" evidence="9">
    <location>
        <begin position="357"/>
        <end position="369"/>
    </location>
</feature>
<sequence length="1257" mass="137614">MRSLSQRRPSSPPNNYDNKSFLRKRSNEETTRASISPTNSSNVNPKASLLATIGVSHKKHSFDNDDDNDEDDDLRSLLSGNSIGNNSKHSKVSVGSLGSLLQDVSGGKNRHPYHGQRQQQTMVNDQSYITHLDGMNISNNSINNNLDNSQSSRTSNASNRAASPADTMVRNNTMSGAGGGGGCNNRKSMMCILGTFILALGLVGPSGLLWDMHGDSENVGSHIQKNGALYNGGVSSSTHGDRHHQLPPHNTFTTNNNYNDNIHPMVRTANKATGSRQHDKFGTKNKRKKRNGKLSDNGDVDSPIHSSIKEAIDNIDKVFLDKAPLTKERRAPPENIDKQQQQQKPHDSASNNNINQQDEDDDFLQDDEPASNPLPFPIIHADDDVLPSNADALDTFSYSLPASDALECRASVIAFVINATDVRDECDGLRKAFDKTCSVNSVAAGGGSGGGGAAVGSGGGGTTQRRRRLQEWGQPRFENLRISWLNIDKWQSWLSRWVGRGGDDGFLFVEDEVATQSFWEEAKDTAESGVDLQELAKTMRMRQVPRRKLEGQLDPNFPTGKNMMPVIEERKVEDVEEAPVQSKKEDEQPKISLMIPTADEHIADQMLNDALLLQDSKSEVKSVAQAPTSKDTQQHLQQSPVSETNTTANTGDANPQAAEAARDASESAEAIRTATEAVKNSMTDPKSVEARTCCASILSVFHEHCDPTTTGIEDYSDSRLLVIVFVITVCGMVKSIIRFFNIRWLPEAGGCILVGVMGYIIMQDIPHVQIAFDGDMFLRIMVPPIVFEAAVKINKRSFQRHVIPITIYAIVGTLISTTLTAAILHKGSGMMAGWCTTIPIKESLIFGALISSIDPIAVLSVLNNMGMTDSDTIYVLIFGESLLNDGIAIVLFQTLVHFLDESLVIDAEAVIDAIMHFVVVALGSLTVGIASGACATVYFAVMHGCQTPMVEVIMFFCWAFIPYYICDMVEWSGIVAIVANGFVMDLYVVGQKQVQSSSSVDDEIDFLVNGGGTANINRTRQNRQVCRTFFNYEGHLSALADTHVHFVIEIFATLMETAIFAYLGLFLFSPRYHWNGYLTLISIFATVMGRVIMIPALSHVANILNRMNFSRNRPTCLPRSDMEGVNIDRRMQVVLVFAGLRGAMSYALVEHIPLFDTTTGQGSRLKPELKAMTSASIMFTVFVLGGATSYLMEKIGYTISCKEYDAIEVTPFVRQKSGTPNTATSKRNDLISSGKETSDRVRGSSVRQRGSGSNIAR</sequence>
<feature type="compositionally biased region" description="Basic and acidic residues" evidence="9">
    <location>
        <begin position="325"/>
        <end position="337"/>
    </location>
</feature>
<dbReference type="RefSeq" id="XP_002291315.1">
    <property type="nucleotide sequence ID" value="XM_002291279.1"/>
</dbReference>
<dbReference type="EMBL" id="CM000643">
    <property type="protein sequence ID" value="EED91422.1"/>
    <property type="molecule type" value="Genomic_DNA"/>
</dbReference>
<feature type="compositionally biased region" description="Polar residues" evidence="9">
    <location>
        <begin position="1216"/>
        <end position="1235"/>
    </location>
</feature>
<dbReference type="Proteomes" id="UP000001449">
    <property type="component" value="Chromosome 6"/>
</dbReference>
<evidence type="ECO:0000256" key="3">
    <source>
        <dbReference type="ARBA" id="ARBA00022692"/>
    </source>
</evidence>
<feature type="transmembrane region" description="Helical" evidence="10">
    <location>
        <begin position="1169"/>
        <end position="1192"/>
    </location>
</feature>
<feature type="transmembrane region" description="Helical" evidence="10">
    <location>
        <begin position="1131"/>
        <end position="1149"/>
    </location>
</feature>
<keyword evidence="8" id="KW-0739">Sodium transport</keyword>
<feature type="compositionally biased region" description="Low complexity" evidence="9">
    <location>
        <begin position="1243"/>
        <end position="1257"/>
    </location>
</feature>
<feature type="transmembrane region" description="Helical" evidence="10">
    <location>
        <begin position="971"/>
        <end position="989"/>
    </location>
</feature>
<feature type="compositionally biased region" description="Polar residues" evidence="9">
    <location>
        <begin position="625"/>
        <end position="653"/>
    </location>
</feature>
<keyword evidence="13" id="KW-1185">Reference proteome</keyword>
<feature type="transmembrane region" description="Helical" evidence="10">
    <location>
        <begin position="874"/>
        <end position="893"/>
    </location>
</feature>
<dbReference type="GO" id="GO:0051453">
    <property type="term" value="P:regulation of intracellular pH"/>
    <property type="evidence" value="ECO:0000318"/>
    <property type="project" value="GO_Central"/>
</dbReference>
<dbReference type="InParanoid" id="B8C501"/>
<feature type="region of interest" description="Disordered" evidence="9">
    <location>
        <begin position="622"/>
        <end position="657"/>
    </location>
</feature>
<dbReference type="GO" id="GO:0015386">
    <property type="term" value="F:potassium:proton antiporter activity"/>
    <property type="evidence" value="ECO:0000318"/>
    <property type="project" value="GO_Central"/>
</dbReference>
<protein>
    <recommendedName>
        <fullName evidence="11">Cation/H+ exchanger transmembrane domain-containing protein</fullName>
    </recommendedName>
</protein>
<evidence type="ECO:0000313" key="12">
    <source>
        <dbReference type="EMBL" id="EED91422.1"/>
    </source>
</evidence>
<dbReference type="GO" id="GO:0098719">
    <property type="term" value="P:sodium ion import across plasma membrane"/>
    <property type="evidence" value="ECO:0000318"/>
    <property type="project" value="GO_Central"/>
</dbReference>
<feature type="compositionally biased region" description="Low complexity" evidence="9">
    <location>
        <begin position="139"/>
        <end position="163"/>
    </location>
</feature>
<gene>
    <name evidence="12" type="ORF">THAPSDRAFT_5904</name>
</gene>
<dbReference type="Pfam" id="PF00999">
    <property type="entry name" value="Na_H_Exchanger"/>
    <property type="match status" value="2"/>
</dbReference>
<feature type="region of interest" description="Disordered" evidence="9">
    <location>
        <begin position="325"/>
        <end position="379"/>
    </location>
</feature>